<evidence type="ECO:0000313" key="2">
    <source>
        <dbReference type="EnsemblPlants" id="MELO3C033169.2.1"/>
    </source>
</evidence>
<keyword evidence="1" id="KW-0472">Membrane</keyword>
<dbReference type="Gramene" id="MELO3C033169.2.1">
    <property type="protein sequence ID" value="MELO3C033169.2.1"/>
    <property type="gene ID" value="MELO3C033169.2"/>
</dbReference>
<protein>
    <submittedName>
        <fullName evidence="2">Uncharacterized protein</fullName>
    </submittedName>
</protein>
<name>A0A9I9EFU9_CUCME</name>
<dbReference type="EnsemblPlants" id="MELO3C033169.2.1">
    <property type="protein sequence ID" value="MELO3C033169.2.1"/>
    <property type="gene ID" value="MELO3C033169.2"/>
</dbReference>
<sequence length="120" mass="13733">MQVVASISESKNGKLSHSVSLQALEIALQWCLCLLFLSGEVFFQLFFFIFLPSMLPSKAFSALILSNIIIVRDFWDSVSERMGWRENLWFSRRKVVSNLLLKGNGSTKGRERSHPWPLVV</sequence>
<reference evidence="2" key="1">
    <citation type="submission" date="2023-03" db="UniProtKB">
        <authorList>
            <consortium name="EnsemblPlants"/>
        </authorList>
    </citation>
    <scope>IDENTIFICATION</scope>
</reference>
<keyword evidence="1" id="KW-0812">Transmembrane</keyword>
<proteinExistence type="predicted"/>
<feature type="transmembrane region" description="Helical" evidence="1">
    <location>
        <begin position="27"/>
        <end position="51"/>
    </location>
</feature>
<evidence type="ECO:0000256" key="1">
    <source>
        <dbReference type="SAM" id="Phobius"/>
    </source>
</evidence>
<dbReference type="AlphaFoldDB" id="A0A9I9EFU9"/>
<accession>A0A9I9EFU9</accession>
<keyword evidence="1" id="KW-1133">Transmembrane helix</keyword>
<organism evidence="2">
    <name type="scientific">Cucumis melo</name>
    <name type="common">Muskmelon</name>
    <dbReference type="NCBI Taxonomy" id="3656"/>
    <lineage>
        <taxon>Eukaryota</taxon>
        <taxon>Viridiplantae</taxon>
        <taxon>Streptophyta</taxon>
        <taxon>Embryophyta</taxon>
        <taxon>Tracheophyta</taxon>
        <taxon>Spermatophyta</taxon>
        <taxon>Magnoliopsida</taxon>
        <taxon>eudicotyledons</taxon>
        <taxon>Gunneridae</taxon>
        <taxon>Pentapetalae</taxon>
        <taxon>rosids</taxon>
        <taxon>fabids</taxon>
        <taxon>Cucurbitales</taxon>
        <taxon>Cucurbitaceae</taxon>
        <taxon>Benincaseae</taxon>
        <taxon>Cucumis</taxon>
    </lineage>
</organism>